<dbReference type="EMBL" id="AZBU02000002">
    <property type="protein sequence ID" value="TKR94981.1"/>
    <property type="molecule type" value="Genomic_DNA"/>
</dbReference>
<keyword evidence="1" id="KW-0677">Repeat</keyword>
<gene>
    <name evidence="4" type="ORF">L596_009206</name>
</gene>
<dbReference type="Pfam" id="PF01436">
    <property type="entry name" value="NHL"/>
    <property type="match status" value="2"/>
</dbReference>
<name>A0A4U5PFH3_STECR</name>
<keyword evidence="5" id="KW-1185">Reference proteome</keyword>
<reference evidence="4 5" key="2">
    <citation type="journal article" date="2019" name="G3 (Bethesda)">
        <title>Hybrid Assembly of the Genome of the Entomopathogenic Nematode Steinernema carpocapsae Identifies the X-Chromosome.</title>
        <authorList>
            <person name="Serra L."/>
            <person name="Macchietto M."/>
            <person name="Macias-Munoz A."/>
            <person name="McGill C.J."/>
            <person name="Rodriguez I.M."/>
            <person name="Rodriguez B."/>
            <person name="Murad R."/>
            <person name="Mortazavi A."/>
        </authorList>
    </citation>
    <scope>NUCLEOTIDE SEQUENCE [LARGE SCALE GENOMIC DNA]</scope>
    <source>
        <strain evidence="4 5">ALL</strain>
    </source>
</reference>
<dbReference type="InterPro" id="IPR001258">
    <property type="entry name" value="NHL_repeat"/>
</dbReference>
<accession>A0A4U5PFH3</accession>
<feature type="region of interest" description="Disordered" evidence="3">
    <location>
        <begin position="273"/>
        <end position="295"/>
    </location>
</feature>
<dbReference type="Proteomes" id="UP000298663">
    <property type="component" value="Unassembled WGS sequence"/>
</dbReference>
<feature type="compositionally biased region" description="Polar residues" evidence="3">
    <location>
        <begin position="1"/>
        <end position="10"/>
    </location>
</feature>
<sequence length="606" mass="68582">MDRSSSSNDAANVPPSEGEQQENILKECRSIFARLNSDSAAPPRTKRKFITVPLSKQKIETSQKALETLKKRVMNMRGTLNQSYDESMVAAEVNAKQMVRLVMEAKQAALESIEEVSTAKMQQLTDINRKLQAHMEKMERLIEFATPLTPVELLFMDSSIGQQIREFEAFVEKTTATLEEPWDMGLAAFNRAEAIEELSCLVVPMILSRSRNTSSRVSECESMASAWSSMSSEHFSGSTETLAAPVHFPHNPNPPGGYAHFEEPVCQQYRLPPSPFEQSERRTSESEMATGLSDDSQDFQMPQQLLQLGHFEDDIDVQDFRTVTQSGRCESIVKRPTMYYTWKIGEYGQLPGQFTEPSGIAVTPRWDIVVADTNNHRIQVFDSSGNFKFQFGERGHLPGQMLYPSRVAINPATSDFVVIERAPTRQVQIFNQFGVFITKFGSQILKHPRGVCVDERHQIIVLECKVKRIVIFDYCGNVLNRFARFDQLEFPNSVCAVDNEIYVCDNRGHCVKVFGYDGSYRRQIGGEGLTNYPIAVSINSRRQIVISDNHNNFNVTIFNLNGEIVRAYESKVKHAQGFDVALLDDGSVVFASKDYRVYMYRFSSCK</sequence>
<evidence type="ECO:0008006" key="6">
    <source>
        <dbReference type="Google" id="ProtNLM"/>
    </source>
</evidence>
<reference evidence="4 5" key="1">
    <citation type="journal article" date="2015" name="Genome Biol.">
        <title>Comparative genomics of Steinernema reveals deeply conserved gene regulatory networks.</title>
        <authorList>
            <person name="Dillman A.R."/>
            <person name="Macchietto M."/>
            <person name="Porter C.F."/>
            <person name="Rogers A."/>
            <person name="Williams B."/>
            <person name="Antoshechkin I."/>
            <person name="Lee M.M."/>
            <person name="Goodwin Z."/>
            <person name="Lu X."/>
            <person name="Lewis E.E."/>
            <person name="Goodrich-Blair H."/>
            <person name="Stock S.P."/>
            <person name="Adams B.J."/>
            <person name="Sternberg P.W."/>
            <person name="Mortazavi A."/>
        </authorList>
    </citation>
    <scope>NUCLEOTIDE SEQUENCE [LARGE SCALE GENOMIC DNA]</scope>
    <source>
        <strain evidence="4 5">ALL</strain>
    </source>
</reference>
<evidence type="ECO:0000313" key="5">
    <source>
        <dbReference type="Proteomes" id="UP000298663"/>
    </source>
</evidence>
<proteinExistence type="predicted"/>
<feature type="region of interest" description="Disordered" evidence="3">
    <location>
        <begin position="1"/>
        <end position="22"/>
    </location>
</feature>
<dbReference type="Gene3D" id="2.120.10.30">
    <property type="entry name" value="TolB, C-terminal domain"/>
    <property type="match status" value="1"/>
</dbReference>
<dbReference type="SUPFAM" id="SSF101898">
    <property type="entry name" value="NHL repeat"/>
    <property type="match status" value="1"/>
</dbReference>
<evidence type="ECO:0000256" key="3">
    <source>
        <dbReference type="SAM" id="MobiDB-lite"/>
    </source>
</evidence>
<dbReference type="InterPro" id="IPR011042">
    <property type="entry name" value="6-blade_b-propeller_TolB-like"/>
</dbReference>
<feature type="repeat" description="NHL" evidence="2">
    <location>
        <begin position="388"/>
        <end position="433"/>
    </location>
</feature>
<dbReference type="PROSITE" id="PS51125">
    <property type="entry name" value="NHL"/>
    <property type="match status" value="4"/>
</dbReference>
<evidence type="ECO:0000256" key="1">
    <source>
        <dbReference type="ARBA" id="ARBA00022737"/>
    </source>
</evidence>
<dbReference type="OrthoDB" id="342730at2759"/>
<feature type="repeat" description="NHL" evidence="2">
    <location>
        <begin position="343"/>
        <end position="384"/>
    </location>
</feature>
<comment type="caution">
    <text evidence="4">The sequence shown here is derived from an EMBL/GenBank/DDBJ whole genome shotgun (WGS) entry which is preliminary data.</text>
</comment>
<evidence type="ECO:0000313" key="4">
    <source>
        <dbReference type="EMBL" id="TKR94981.1"/>
    </source>
</evidence>
<evidence type="ECO:0000256" key="2">
    <source>
        <dbReference type="PROSITE-ProRule" id="PRU00504"/>
    </source>
</evidence>
<dbReference type="GO" id="GO:0061630">
    <property type="term" value="F:ubiquitin protein ligase activity"/>
    <property type="evidence" value="ECO:0007669"/>
    <property type="project" value="TreeGrafter"/>
</dbReference>
<dbReference type="GO" id="GO:0043161">
    <property type="term" value="P:proteasome-mediated ubiquitin-dependent protein catabolic process"/>
    <property type="evidence" value="ECO:0007669"/>
    <property type="project" value="TreeGrafter"/>
</dbReference>
<dbReference type="STRING" id="34508.A0A4U5PFH3"/>
<organism evidence="4 5">
    <name type="scientific">Steinernema carpocapsae</name>
    <name type="common">Entomopathogenic nematode</name>
    <dbReference type="NCBI Taxonomy" id="34508"/>
    <lineage>
        <taxon>Eukaryota</taxon>
        <taxon>Metazoa</taxon>
        <taxon>Ecdysozoa</taxon>
        <taxon>Nematoda</taxon>
        <taxon>Chromadorea</taxon>
        <taxon>Rhabditida</taxon>
        <taxon>Tylenchina</taxon>
        <taxon>Panagrolaimomorpha</taxon>
        <taxon>Strongyloidoidea</taxon>
        <taxon>Steinernematidae</taxon>
        <taxon>Steinernema</taxon>
    </lineage>
</organism>
<dbReference type="PANTHER" id="PTHR24104:SF41">
    <property type="entry name" value="BRAIN TUMOR PROTEIN"/>
    <property type="match status" value="1"/>
</dbReference>
<feature type="repeat" description="NHL" evidence="2">
    <location>
        <begin position="436"/>
        <end position="475"/>
    </location>
</feature>
<protein>
    <recommendedName>
        <fullName evidence="6">B-box C-terminal domain-containing protein</fullName>
    </recommendedName>
</protein>
<dbReference type="InterPro" id="IPR050952">
    <property type="entry name" value="TRIM-NHL_E3_ligases"/>
</dbReference>
<dbReference type="AlphaFoldDB" id="A0A4U5PFH3"/>
<dbReference type="PANTHER" id="PTHR24104">
    <property type="entry name" value="E3 UBIQUITIN-PROTEIN LIGASE NHLRC1-RELATED"/>
    <property type="match status" value="1"/>
</dbReference>
<dbReference type="GO" id="GO:0000209">
    <property type="term" value="P:protein polyubiquitination"/>
    <property type="evidence" value="ECO:0007669"/>
    <property type="project" value="TreeGrafter"/>
</dbReference>
<feature type="repeat" description="NHL" evidence="2">
    <location>
        <begin position="479"/>
        <end position="517"/>
    </location>
</feature>